<dbReference type="InterPro" id="IPR002734">
    <property type="entry name" value="RibDG_C"/>
</dbReference>
<dbReference type="InterPro" id="IPR050765">
    <property type="entry name" value="Riboflavin_Biosynth_HTPR"/>
</dbReference>
<dbReference type="Gene3D" id="3.40.430.10">
    <property type="entry name" value="Dihydrofolate Reductase, subunit A"/>
    <property type="match status" value="1"/>
</dbReference>
<evidence type="ECO:0000256" key="1">
    <source>
        <dbReference type="ARBA" id="ARBA00005104"/>
    </source>
</evidence>
<name>E6SBC6_INTC7</name>
<dbReference type="HOGENOM" id="CLU_036590_7_2_11"/>
<reference evidence="5 6" key="1">
    <citation type="journal article" date="2010" name="Stand. Genomic Sci.">
        <title>Complete genome sequence of Intrasporangium calvum type strain (7 KIP).</title>
        <authorList>
            <person name="Del Rio T.G."/>
            <person name="Chertkov O."/>
            <person name="Yasawong M."/>
            <person name="Lucas S."/>
            <person name="Deshpande S."/>
            <person name="Cheng J.F."/>
            <person name="Detter C."/>
            <person name="Tapia R."/>
            <person name="Han C."/>
            <person name="Goodwin L."/>
            <person name="Pitluck S."/>
            <person name="Liolios K."/>
            <person name="Ivanova N."/>
            <person name="Mavromatis K."/>
            <person name="Pati A."/>
            <person name="Chen A."/>
            <person name="Palaniappan K."/>
            <person name="Land M."/>
            <person name="Hauser L."/>
            <person name="Chang Y.J."/>
            <person name="Jeffries C.D."/>
            <person name="Rohde M."/>
            <person name="Pukall R."/>
            <person name="Sikorski J."/>
            <person name="Goker M."/>
            <person name="Woyke T."/>
            <person name="Bristow J."/>
            <person name="Eisen J.A."/>
            <person name="Markowitz V."/>
            <person name="Hugenholtz P."/>
            <person name="Kyrpides N.C."/>
            <person name="Klenk H.P."/>
            <person name="Lapidus A."/>
        </authorList>
    </citation>
    <scope>NUCLEOTIDE SEQUENCE [LARGE SCALE GENOMIC DNA]</scope>
    <source>
        <strain evidence="6">ATCC 23552 / DSM 43043 / JCM 3097 / NBRC 12989 / 7 KIP</strain>
    </source>
</reference>
<comment type="pathway">
    <text evidence="1">Cofactor biosynthesis; riboflavin biosynthesis.</text>
</comment>
<protein>
    <submittedName>
        <fullName evidence="5">Bifunctional deaminase-reductase domain protein</fullName>
    </submittedName>
</protein>
<feature type="domain" description="Bacterial bifunctional deaminase-reductase C-terminal" evidence="4">
    <location>
        <begin position="32"/>
        <end position="231"/>
    </location>
</feature>
<dbReference type="eggNOG" id="COG1985">
    <property type="taxonomic scope" value="Bacteria"/>
</dbReference>
<keyword evidence="3" id="KW-0560">Oxidoreductase</keyword>
<dbReference type="AlphaFoldDB" id="E6SBC6"/>
<gene>
    <name evidence="5" type="ordered locus">Intca_1903</name>
</gene>
<dbReference type="Pfam" id="PF01872">
    <property type="entry name" value="RibD_C"/>
    <property type="match status" value="1"/>
</dbReference>
<evidence type="ECO:0000259" key="4">
    <source>
        <dbReference type="Pfam" id="PF01872"/>
    </source>
</evidence>
<dbReference type="OrthoDB" id="5243299at2"/>
<evidence type="ECO:0000313" key="5">
    <source>
        <dbReference type="EMBL" id="ADU48414.1"/>
    </source>
</evidence>
<dbReference type="RefSeq" id="WP_013492729.1">
    <property type="nucleotide sequence ID" value="NC_014830.1"/>
</dbReference>
<dbReference type="KEGG" id="ica:Intca_1903"/>
<organism evidence="5 6">
    <name type="scientific">Intrasporangium calvum (strain ATCC 23552 / DSM 43043 / JCM 3097 / NBRC 12989 / NCIMB 10167 / NRRL B-3866 / 7 KIP)</name>
    <dbReference type="NCBI Taxonomy" id="710696"/>
    <lineage>
        <taxon>Bacteria</taxon>
        <taxon>Bacillati</taxon>
        <taxon>Actinomycetota</taxon>
        <taxon>Actinomycetes</taxon>
        <taxon>Micrococcales</taxon>
        <taxon>Intrasporangiaceae</taxon>
        <taxon>Intrasporangium</taxon>
    </lineage>
</organism>
<dbReference type="PANTHER" id="PTHR38011:SF7">
    <property type="entry name" value="2,5-DIAMINO-6-RIBOSYLAMINO-4(3H)-PYRIMIDINONE 5'-PHOSPHATE REDUCTASE"/>
    <property type="match status" value="1"/>
</dbReference>
<evidence type="ECO:0000313" key="6">
    <source>
        <dbReference type="Proteomes" id="UP000008914"/>
    </source>
</evidence>
<accession>E6SBC6</accession>
<dbReference type="SUPFAM" id="SSF53597">
    <property type="entry name" value="Dihydrofolate reductase-like"/>
    <property type="match status" value="1"/>
</dbReference>
<sequence>MRLLLPAGGDLTPAADLDLADLAAVYAAPSDPWLRCNMVTTVDGGATGPDGRSGSINTAADHIVFELLRGLSHAVIVGAGTIRAEGYTGLTVSPDVLPLRRDLGIDEPLPLIAVSRSGRLPESAQGAAGGPALLATCARAPGLAEAQSILGREHVLVCGEDEVDLPLLVARLHERGWTRLLCEGGPHLTGSFLAVRLVDELCFTIAPRVVGGMHPRPVGPAASPLELELGSLVEADGTLMGRWFTPRRPSGSGD</sequence>
<dbReference type="GO" id="GO:0009231">
    <property type="term" value="P:riboflavin biosynthetic process"/>
    <property type="evidence" value="ECO:0007669"/>
    <property type="project" value="InterPro"/>
</dbReference>
<evidence type="ECO:0000256" key="2">
    <source>
        <dbReference type="ARBA" id="ARBA00022857"/>
    </source>
</evidence>
<evidence type="ECO:0000256" key="3">
    <source>
        <dbReference type="ARBA" id="ARBA00023002"/>
    </source>
</evidence>
<dbReference type="STRING" id="710696.Intca_1903"/>
<dbReference type="PANTHER" id="PTHR38011">
    <property type="entry name" value="DIHYDROFOLATE REDUCTASE FAMILY PROTEIN (AFU_ORTHOLOGUE AFUA_8G06820)"/>
    <property type="match status" value="1"/>
</dbReference>
<dbReference type="EMBL" id="CP002343">
    <property type="protein sequence ID" value="ADU48414.1"/>
    <property type="molecule type" value="Genomic_DNA"/>
</dbReference>
<keyword evidence="2" id="KW-0521">NADP</keyword>
<dbReference type="InterPro" id="IPR024072">
    <property type="entry name" value="DHFR-like_dom_sf"/>
</dbReference>
<proteinExistence type="predicted"/>
<dbReference type="GO" id="GO:0008703">
    <property type="term" value="F:5-amino-6-(5-phosphoribosylamino)uracil reductase activity"/>
    <property type="evidence" value="ECO:0007669"/>
    <property type="project" value="InterPro"/>
</dbReference>
<dbReference type="Proteomes" id="UP000008914">
    <property type="component" value="Chromosome"/>
</dbReference>
<keyword evidence="6" id="KW-1185">Reference proteome</keyword>